<evidence type="ECO:0000256" key="4">
    <source>
        <dbReference type="ARBA" id="ARBA00022692"/>
    </source>
</evidence>
<evidence type="ECO:0000313" key="9">
    <source>
        <dbReference type="Proteomes" id="UP000553193"/>
    </source>
</evidence>
<dbReference type="EMBL" id="JACIDJ010000002">
    <property type="protein sequence ID" value="MBB3898052.1"/>
    <property type="molecule type" value="Genomic_DNA"/>
</dbReference>
<keyword evidence="3" id="KW-1003">Cell membrane</keyword>
<comment type="caution">
    <text evidence="8">The sequence shown here is derived from an EMBL/GenBank/DDBJ whole genome shotgun (WGS) entry which is preliminary data.</text>
</comment>
<feature type="transmembrane region" description="Helical" evidence="7">
    <location>
        <begin position="142"/>
        <end position="159"/>
    </location>
</feature>
<organism evidence="8 9">
    <name type="scientific">Roseococcus suduntuyensis</name>
    <dbReference type="NCBI Taxonomy" id="455361"/>
    <lineage>
        <taxon>Bacteria</taxon>
        <taxon>Pseudomonadati</taxon>
        <taxon>Pseudomonadota</taxon>
        <taxon>Alphaproteobacteria</taxon>
        <taxon>Acetobacterales</taxon>
        <taxon>Roseomonadaceae</taxon>
        <taxon>Roseococcus</taxon>
    </lineage>
</organism>
<name>A0A840AAY0_9PROT</name>
<evidence type="ECO:0000256" key="7">
    <source>
        <dbReference type="RuleBase" id="RU362048"/>
    </source>
</evidence>
<feature type="transmembrane region" description="Helical" evidence="7">
    <location>
        <begin position="72"/>
        <end position="90"/>
    </location>
</feature>
<feature type="transmembrane region" description="Helical" evidence="7">
    <location>
        <begin position="110"/>
        <end position="130"/>
    </location>
</feature>
<dbReference type="Pfam" id="PF01914">
    <property type="entry name" value="MarC"/>
    <property type="match status" value="1"/>
</dbReference>
<evidence type="ECO:0000256" key="1">
    <source>
        <dbReference type="ARBA" id="ARBA00004651"/>
    </source>
</evidence>
<evidence type="ECO:0000256" key="6">
    <source>
        <dbReference type="ARBA" id="ARBA00023136"/>
    </source>
</evidence>
<comment type="similarity">
    <text evidence="2 7">Belongs to the UPF0056 (MarC) family.</text>
</comment>
<comment type="subcellular location">
    <subcellularLocation>
        <location evidence="1 7">Cell membrane</location>
        <topology evidence="1 7">Multi-pass membrane protein</topology>
    </subcellularLocation>
</comment>
<dbReference type="Proteomes" id="UP000553193">
    <property type="component" value="Unassembled WGS sequence"/>
</dbReference>
<evidence type="ECO:0000256" key="2">
    <source>
        <dbReference type="ARBA" id="ARBA00009784"/>
    </source>
</evidence>
<dbReference type="InterPro" id="IPR002771">
    <property type="entry name" value="Multi_antbiot-R_MarC"/>
</dbReference>
<proteinExistence type="inferred from homology"/>
<dbReference type="PANTHER" id="PTHR33508:SF1">
    <property type="entry name" value="UPF0056 MEMBRANE PROTEIN YHCE"/>
    <property type="match status" value="1"/>
</dbReference>
<keyword evidence="5 7" id="KW-1133">Transmembrane helix</keyword>
<keyword evidence="4 7" id="KW-0812">Transmembrane</keyword>
<dbReference type="PANTHER" id="PTHR33508">
    <property type="entry name" value="UPF0056 MEMBRANE PROTEIN YHCE"/>
    <property type="match status" value="1"/>
</dbReference>
<evidence type="ECO:0000256" key="3">
    <source>
        <dbReference type="ARBA" id="ARBA00022475"/>
    </source>
</evidence>
<keyword evidence="9" id="KW-1185">Reference proteome</keyword>
<dbReference type="NCBIfam" id="TIGR00427">
    <property type="entry name" value="NAAT family transporter"/>
    <property type="match status" value="1"/>
</dbReference>
<feature type="transmembrane region" description="Helical" evidence="7">
    <location>
        <begin position="12"/>
        <end position="32"/>
    </location>
</feature>
<keyword evidence="6 7" id="KW-0472">Membrane</keyword>
<dbReference type="RefSeq" id="WP_184383151.1">
    <property type="nucleotide sequence ID" value="NZ_JACIDJ010000002.1"/>
</dbReference>
<dbReference type="AlphaFoldDB" id="A0A840AAY0"/>
<evidence type="ECO:0000313" key="8">
    <source>
        <dbReference type="EMBL" id="MBB3898052.1"/>
    </source>
</evidence>
<feature type="transmembrane region" description="Helical" evidence="7">
    <location>
        <begin position="180"/>
        <end position="201"/>
    </location>
</feature>
<sequence length="204" mass="22012">MTTNFLTDFITLLVVLNPLGKLPIFLATTVGLERAVRNRVAFHAVLISFGILIFFLVAGQVLLQALGVGLNTFRLAGSLVLLLFALSMIFDTVQTPPPTQPDVSPTERAVFPLAMPSIAGPGTMLTVVVLTDKDRFHWAEQGSTALALILVLALVYLVMRFATPLVQFLRRAGISILSRVMGLILAAVAMEGMVVSVLAILRQL</sequence>
<accession>A0A840AAY0</accession>
<protein>
    <recommendedName>
        <fullName evidence="7">UPF0056 membrane protein</fullName>
    </recommendedName>
</protein>
<gene>
    <name evidence="8" type="ORF">GGQ83_001489</name>
</gene>
<reference evidence="8 9" key="1">
    <citation type="submission" date="2020-08" db="EMBL/GenBank/DDBJ databases">
        <title>Genomic Encyclopedia of Type Strains, Phase IV (KMG-IV): sequencing the most valuable type-strain genomes for metagenomic binning, comparative biology and taxonomic classification.</title>
        <authorList>
            <person name="Goeker M."/>
        </authorList>
    </citation>
    <scope>NUCLEOTIDE SEQUENCE [LARGE SCALE GENOMIC DNA]</scope>
    <source>
        <strain evidence="8 9">DSM 19979</strain>
    </source>
</reference>
<evidence type="ECO:0000256" key="5">
    <source>
        <dbReference type="ARBA" id="ARBA00022989"/>
    </source>
</evidence>
<dbReference type="GO" id="GO:0005886">
    <property type="term" value="C:plasma membrane"/>
    <property type="evidence" value="ECO:0007669"/>
    <property type="project" value="UniProtKB-SubCell"/>
</dbReference>
<feature type="transmembrane region" description="Helical" evidence="7">
    <location>
        <begin position="44"/>
        <end position="66"/>
    </location>
</feature>